<dbReference type="Proteomes" id="UP000265618">
    <property type="component" value="Unassembled WGS sequence"/>
</dbReference>
<dbReference type="InterPro" id="IPR056180">
    <property type="entry name" value="ZPR1_jr_dom"/>
</dbReference>
<protein>
    <recommendedName>
        <fullName evidence="1">ZPR1 jelly-roll domain-containing protein</fullName>
    </recommendedName>
</protein>
<organism evidence="2 3">
    <name type="scientific">Kipferlia bialata</name>
    <dbReference type="NCBI Taxonomy" id="797122"/>
    <lineage>
        <taxon>Eukaryota</taxon>
        <taxon>Metamonada</taxon>
        <taxon>Carpediemonas-like organisms</taxon>
        <taxon>Kipferlia</taxon>
    </lineage>
</organism>
<evidence type="ECO:0000313" key="3">
    <source>
        <dbReference type="Proteomes" id="UP000265618"/>
    </source>
</evidence>
<name>A0A9K3DEA6_9EUKA</name>
<gene>
    <name evidence="2" type="ORF">KIPB_016160</name>
</gene>
<sequence>TSFVVELDDPSGNSFIEPIGDRKEDKRLTRRFYFRTEAQSQLIGVTDAK</sequence>
<feature type="domain" description="ZPR1 jelly-roll" evidence="1">
    <location>
        <begin position="2"/>
        <end position="44"/>
    </location>
</feature>
<evidence type="ECO:0000259" key="1">
    <source>
        <dbReference type="Pfam" id="PF22794"/>
    </source>
</evidence>
<dbReference type="Gene3D" id="2.60.120.1040">
    <property type="entry name" value="ZPR1, A/B domain"/>
    <property type="match status" value="1"/>
</dbReference>
<dbReference type="AlphaFoldDB" id="A0A9K3DEA6"/>
<dbReference type="OrthoDB" id="308464at2759"/>
<keyword evidence="3" id="KW-1185">Reference proteome</keyword>
<evidence type="ECO:0000313" key="2">
    <source>
        <dbReference type="EMBL" id="GIQ92404.1"/>
    </source>
</evidence>
<comment type="caution">
    <text evidence="2">The sequence shown here is derived from an EMBL/GenBank/DDBJ whole genome shotgun (WGS) entry which is preliminary data.</text>
</comment>
<feature type="non-terminal residue" evidence="2">
    <location>
        <position position="49"/>
    </location>
</feature>
<accession>A0A9K3DEA6</accession>
<dbReference type="Pfam" id="PF22794">
    <property type="entry name" value="jr-ZPR1"/>
    <property type="match status" value="1"/>
</dbReference>
<dbReference type="InterPro" id="IPR042451">
    <property type="entry name" value="ZPR1_A/B_dom"/>
</dbReference>
<reference evidence="2 3" key="1">
    <citation type="journal article" date="2018" name="PLoS ONE">
        <title>The draft genome of Kipferlia bialata reveals reductive genome evolution in fornicate parasites.</title>
        <authorList>
            <person name="Tanifuji G."/>
            <person name="Takabayashi S."/>
            <person name="Kume K."/>
            <person name="Takagi M."/>
            <person name="Nakayama T."/>
            <person name="Kamikawa R."/>
            <person name="Inagaki Y."/>
            <person name="Hashimoto T."/>
        </authorList>
    </citation>
    <scope>NUCLEOTIDE SEQUENCE [LARGE SCALE GENOMIC DNA]</scope>
    <source>
        <strain evidence="2">NY0173</strain>
    </source>
</reference>
<dbReference type="EMBL" id="BDIP01009633">
    <property type="protein sequence ID" value="GIQ92404.1"/>
    <property type="molecule type" value="Genomic_DNA"/>
</dbReference>
<proteinExistence type="predicted"/>
<feature type="non-terminal residue" evidence="2">
    <location>
        <position position="1"/>
    </location>
</feature>